<evidence type="ECO:0000313" key="2">
    <source>
        <dbReference type="EMBL" id="QDT37635.1"/>
    </source>
</evidence>
<dbReference type="RefSeq" id="WP_145363732.1">
    <property type="nucleotide sequence ID" value="NZ_CP036268.1"/>
</dbReference>
<keyword evidence="3" id="KW-1185">Reference proteome</keyword>
<feature type="transmembrane region" description="Helical" evidence="1">
    <location>
        <begin position="91"/>
        <end position="111"/>
    </location>
</feature>
<evidence type="ECO:0000313" key="3">
    <source>
        <dbReference type="Proteomes" id="UP000317318"/>
    </source>
</evidence>
<name>A0A517R160_9PLAN</name>
<gene>
    <name evidence="2" type="ORF">Pan189_20150</name>
</gene>
<sequence>MSEPTGGDDPKNFGFIRRYSLVACMTVGAVGFLGGLVFILPDERAILSGFFMLASAVAFGSAAIASRIRWPITMTDESPAVEEKRSTASKFSIRACLVVGTLSVVIGITMLSANPAIFSGQLIASALCFCAAPLAFGLVAIATRLN</sequence>
<dbReference type="KEGG" id="svp:Pan189_20150"/>
<accession>A0A517R160</accession>
<keyword evidence="1" id="KW-0812">Transmembrane</keyword>
<evidence type="ECO:0000256" key="1">
    <source>
        <dbReference type="SAM" id="Phobius"/>
    </source>
</evidence>
<dbReference type="EMBL" id="CP036268">
    <property type="protein sequence ID" value="QDT37635.1"/>
    <property type="molecule type" value="Genomic_DNA"/>
</dbReference>
<keyword evidence="1" id="KW-1133">Transmembrane helix</keyword>
<dbReference type="AlphaFoldDB" id="A0A517R160"/>
<keyword evidence="1" id="KW-0472">Membrane</keyword>
<feature type="transmembrane region" description="Helical" evidence="1">
    <location>
        <begin position="46"/>
        <end position="70"/>
    </location>
</feature>
<organism evidence="2 3">
    <name type="scientific">Stratiformator vulcanicus</name>
    <dbReference type="NCBI Taxonomy" id="2527980"/>
    <lineage>
        <taxon>Bacteria</taxon>
        <taxon>Pseudomonadati</taxon>
        <taxon>Planctomycetota</taxon>
        <taxon>Planctomycetia</taxon>
        <taxon>Planctomycetales</taxon>
        <taxon>Planctomycetaceae</taxon>
        <taxon>Stratiformator</taxon>
    </lineage>
</organism>
<feature type="transmembrane region" description="Helical" evidence="1">
    <location>
        <begin position="21"/>
        <end position="40"/>
    </location>
</feature>
<protein>
    <submittedName>
        <fullName evidence="2">Uncharacterized protein</fullName>
    </submittedName>
</protein>
<dbReference type="Proteomes" id="UP000317318">
    <property type="component" value="Chromosome"/>
</dbReference>
<proteinExistence type="predicted"/>
<feature type="transmembrane region" description="Helical" evidence="1">
    <location>
        <begin position="117"/>
        <end position="142"/>
    </location>
</feature>
<reference evidence="2 3" key="1">
    <citation type="submission" date="2019-02" db="EMBL/GenBank/DDBJ databases">
        <title>Deep-cultivation of Planctomycetes and their phenomic and genomic characterization uncovers novel biology.</title>
        <authorList>
            <person name="Wiegand S."/>
            <person name="Jogler M."/>
            <person name="Boedeker C."/>
            <person name="Pinto D."/>
            <person name="Vollmers J."/>
            <person name="Rivas-Marin E."/>
            <person name="Kohn T."/>
            <person name="Peeters S.H."/>
            <person name="Heuer A."/>
            <person name="Rast P."/>
            <person name="Oberbeckmann S."/>
            <person name="Bunk B."/>
            <person name="Jeske O."/>
            <person name="Meyerdierks A."/>
            <person name="Storesund J.E."/>
            <person name="Kallscheuer N."/>
            <person name="Luecker S."/>
            <person name="Lage O.M."/>
            <person name="Pohl T."/>
            <person name="Merkel B.J."/>
            <person name="Hornburger P."/>
            <person name="Mueller R.-W."/>
            <person name="Bruemmer F."/>
            <person name="Labrenz M."/>
            <person name="Spormann A.M."/>
            <person name="Op den Camp H."/>
            <person name="Overmann J."/>
            <person name="Amann R."/>
            <person name="Jetten M.S.M."/>
            <person name="Mascher T."/>
            <person name="Medema M.H."/>
            <person name="Devos D.P."/>
            <person name="Kaster A.-K."/>
            <person name="Ovreas L."/>
            <person name="Rohde M."/>
            <person name="Galperin M.Y."/>
            <person name="Jogler C."/>
        </authorList>
    </citation>
    <scope>NUCLEOTIDE SEQUENCE [LARGE SCALE GENOMIC DNA]</scope>
    <source>
        <strain evidence="2 3">Pan189</strain>
    </source>
</reference>